<name>A0A4Y2S414_ARAVE</name>
<dbReference type="AlphaFoldDB" id="A0A4Y2S414"/>
<evidence type="ECO:0000313" key="1">
    <source>
        <dbReference type="EMBL" id="GBN82005.1"/>
    </source>
</evidence>
<reference evidence="1 2" key="1">
    <citation type="journal article" date="2019" name="Sci. Rep.">
        <title>Orb-weaving spider Araneus ventricosus genome elucidates the spidroin gene catalogue.</title>
        <authorList>
            <person name="Kono N."/>
            <person name="Nakamura H."/>
            <person name="Ohtoshi R."/>
            <person name="Moran D.A.P."/>
            <person name="Shinohara A."/>
            <person name="Yoshida Y."/>
            <person name="Fujiwara M."/>
            <person name="Mori M."/>
            <person name="Tomita M."/>
            <person name="Arakawa K."/>
        </authorList>
    </citation>
    <scope>NUCLEOTIDE SEQUENCE [LARGE SCALE GENOMIC DNA]</scope>
</reference>
<evidence type="ECO:0000313" key="2">
    <source>
        <dbReference type="Proteomes" id="UP000499080"/>
    </source>
</evidence>
<keyword evidence="2" id="KW-1185">Reference proteome</keyword>
<dbReference type="Proteomes" id="UP000499080">
    <property type="component" value="Unassembled WGS sequence"/>
</dbReference>
<organism evidence="1 2">
    <name type="scientific">Araneus ventricosus</name>
    <name type="common">Orbweaver spider</name>
    <name type="synonym">Epeira ventricosa</name>
    <dbReference type="NCBI Taxonomy" id="182803"/>
    <lineage>
        <taxon>Eukaryota</taxon>
        <taxon>Metazoa</taxon>
        <taxon>Ecdysozoa</taxon>
        <taxon>Arthropoda</taxon>
        <taxon>Chelicerata</taxon>
        <taxon>Arachnida</taxon>
        <taxon>Araneae</taxon>
        <taxon>Araneomorphae</taxon>
        <taxon>Entelegynae</taxon>
        <taxon>Araneoidea</taxon>
        <taxon>Araneidae</taxon>
        <taxon>Araneus</taxon>
    </lineage>
</organism>
<protein>
    <submittedName>
        <fullName evidence="1">Uncharacterized protein</fullName>
    </submittedName>
</protein>
<dbReference type="EMBL" id="BGPR01149232">
    <property type="protein sequence ID" value="GBN82005.1"/>
    <property type="molecule type" value="Genomic_DNA"/>
</dbReference>
<sequence>MYINGVEEIYLKQQWKMFKGKKWICTREKNGFAQDYSFNWFHHSSNNYVCNIRGLKCSEPQMTNKREMKHESEKPVATPDVCTRNCGTDLWQHYITEQKNEL</sequence>
<proteinExistence type="predicted"/>
<comment type="caution">
    <text evidence="1">The sequence shown here is derived from an EMBL/GenBank/DDBJ whole genome shotgun (WGS) entry which is preliminary data.</text>
</comment>
<gene>
    <name evidence="1" type="ORF">AVEN_145361_1</name>
</gene>
<accession>A0A4Y2S414</accession>